<evidence type="ECO:0008006" key="4">
    <source>
        <dbReference type="Google" id="ProtNLM"/>
    </source>
</evidence>
<keyword evidence="1" id="KW-1133">Transmembrane helix</keyword>
<evidence type="ECO:0000256" key="1">
    <source>
        <dbReference type="SAM" id="Phobius"/>
    </source>
</evidence>
<dbReference type="AlphaFoldDB" id="A0A3R6E7G9"/>
<dbReference type="Proteomes" id="UP000284548">
    <property type="component" value="Unassembled WGS sequence"/>
</dbReference>
<evidence type="ECO:0000313" key="3">
    <source>
        <dbReference type="Proteomes" id="UP000284548"/>
    </source>
</evidence>
<sequence>MITIINGLLLFLFAYFSMVIFLPVFDNKRWIQWGKESEECYQLNRVLFYLIFIICSAPFFLGQFSIIKYSIYFITLLLLISRGMILIRFNSIVNAYIIFLLWLAITMIWSSAPFDAILLLIKYSIPLLSLWLGYSAIQGEYDLYFFAKYVTRYSLIYALFLGGISAVFAPSLYFFLNNFFLTYAGLADYFTAIIGLFFVLNWLTFSHKHYLGAVWLLLSTLLEVVRTGLGGITIVGSMFSLFRYKLKAIPYLFFFGIMFLSIVLFVPKVNEKFFGNDAGKVTVTDIVSGGAMSSDKIQTSGREYIWDVLLRKFYEPNKIVGAGLGSSTHYLKDKKTGFTQVKITLIHSDYVQLLCDSGIVSVVLLGVFFLVLLLKAGAIALSSSYFYSKMTAALAVSSMSGVAFSMGYDNVVSHSMTSLIIPFIFIGFFMKYSELENEYVSE</sequence>
<feature type="transmembrane region" description="Helical" evidence="1">
    <location>
        <begin position="353"/>
        <end position="374"/>
    </location>
</feature>
<organism evidence="2 3">
    <name type="scientific">Segatella copri</name>
    <dbReference type="NCBI Taxonomy" id="165179"/>
    <lineage>
        <taxon>Bacteria</taxon>
        <taxon>Pseudomonadati</taxon>
        <taxon>Bacteroidota</taxon>
        <taxon>Bacteroidia</taxon>
        <taxon>Bacteroidales</taxon>
        <taxon>Prevotellaceae</taxon>
        <taxon>Segatella</taxon>
    </lineage>
</organism>
<feature type="transmembrane region" description="Helical" evidence="1">
    <location>
        <begin position="46"/>
        <end position="63"/>
    </location>
</feature>
<comment type="caution">
    <text evidence="2">The sequence shown here is derived from an EMBL/GenBank/DDBJ whole genome shotgun (WGS) entry which is preliminary data.</text>
</comment>
<name>A0A3R6E7G9_9BACT</name>
<dbReference type="EMBL" id="QRKB01000064">
    <property type="protein sequence ID" value="RHH75552.1"/>
    <property type="molecule type" value="Genomic_DNA"/>
</dbReference>
<feature type="transmembrane region" description="Helical" evidence="1">
    <location>
        <begin position="6"/>
        <end position="25"/>
    </location>
</feature>
<feature type="transmembrane region" description="Helical" evidence="1">
    <location>
        <begin position="116"/>
        <end position="134"/>
    </location>
</feature>
<feature type="transmembrane region" description="Helical" evidence="1">
    <location>
        <begin position="248"/>
        <end position="266"/>
    </location>
</feature>
<feature type="transmembrane region" description="Helical" evidence="1">
    <location>
        <begin position="155"/>
        <end position="176"/>
    </location>
</feature>
<accession>A0A3R6E7G9</accession>
<feature type="transmembrane region" description="Helical" evidence="1">
    <location>
        <begin position="182"/>
        <end position="203"/>
    </location>
</feature>
<gene>
    <name evidence="2" type="ORF">DW192_15100</name>
</gene>
<proteinExistence type="predicted"/>
<feature type="transmembrane region" description="Helical" evidence="1">
    <location>
        <begin position="92"/>
        <end position="110"/>
    </location>
</feature>
<protein>
    <recommendedName>
        <fullName evidence="4">O-antigen ligase family protein</fullName>
    </recommendedName>
</protein>
<dbReference type="RefSeq" id="WP_118255813.1">
    <property type="nucleotide sequence ID" value="NZ_QRKB01000064.1"/>
</dbReference>
<keyword evidence="1" id="KW-0472">Membrane</keyword>
<evidence type="ECO:0000313" key="2">
    <source>
        <dbReference type="EMBL" id="RHH75552.1"/>
    </source>
</evidence>
<feature type="transmembrane region" description="Helical" evidence="1">
    <location>
        <begin position="411"/>
        <end position="430"/>
    </location>
</feature>
<feature type="transmembrane region" description="Helical" evidence="1">
    <location>
        <begin position="215"/>
        <end position="242"/>
    </location>
</feature>
<reference evidence="2 3" key="1">
    <citation type="submission" date="2018-08" db="EMBL/GenBank/DDBJ databases">
        <title>A genome reference for cultivated species of the human gut microbiota.</title>
        <authorList>
            <person name="Zou Y."/>
            <person name="Xue W."/>
            <person name="Luo G."/>
        </authorList>
    </citation>
    <scope>NUCLEOTIDE SEQUENCE [LARGE SCALE GENOMIC DNA]</scope>
    <source>
        <strain evidence="2 3">AM16-54</strain>
    </source>
</reference>
<keyword evidence="1" id="KW-0812">Transmembrane</keyword>